<dbReference type="InterPro" id="IPR000639">
    <property type="entry name" value="Epox_hydrolase-like"/>
</dbReference>
<dbReference type="PANTHER" id="PTHR21661:SF35">
    <property type="entry name" value="EPOXIDE HYDROLASE"/>
    <property type="match status" value="1"/>
</dbReference>
<dbReference type="PANTHER" id="PTHR21661">
    <property type="entry name" value="EPOXIDE HYDROLASE 1-RELATED"/>
    <property type="match status" value="1"/>
</dbReference>
<keyword evidence="3 5" id="KW-0378">Hydrolase</keyword>
<dbReference type="PRINTS" id="PR00412">
    <property type="entry name" value="EPOXHYDRLASE"/>
</dbReference>
<protein>
    <submittedName>
        <fullName evidence="5">Epoxide hydrolase family protein</fullName>
    </submittedName>
</protein>
<name>A0ABV4CRI4_9PSEU</name>
<dbReference type="Gene3D" id="3.40.50.1820">
    <property type="entry name" value="alpha/beta hydrolase"/>
    <property type="match status" value="1"/>
</dbReference>
<accession>A0ABV4CRI4</accession>
<proteinExistence type="inferred from homology"/>
<evidence type="ECO:0000313" key="5">
    <source>
        <dbReference type="EMBL" id="MEY8042792.1"/>
    </source>
</evidence>
<sequence length="385" mass="42734">MAITPFHLDIPQEQLDDLRARLARVRWPDDVPGGDHGGDWRYGPPLAHVRDLVEHALHRYDWRAQEARLRAFPQFTTEIDGQRVHFLHVRSSRPDALPLIVTHGWPSSPAEYLDVIAPLTEPEDDGPAFHLVIPSPPGYGLSGPTREFGWGSRRIAETWVELMARLGYRRYGAQGGDWGTWISRELALVAPDSVVGVHTNGMITFPSGDPEELAGLSAADQERMAGWQRYTDELYGYKLIQSTKPQALAYALADSPAGLLGWFSGVFREWTDPRTPLAADLVLTHALLYWFTGTTNSAARSFVETPDDAEHAEREGVLAELATGAVPHGVAVFPHDVLRPVRPFAERINNVVRWTEHDRGGTFPAAEVPELFTADVRAFFAAVTG</sequence>
<evidence type="ECO:0000256" key="2">
    <source>
        <dbReference type="ARBA" id="ARBA00022797"/>
    </source>
</evidence>
<evidence type="ECO:0000259" key="4">
    <source>
        <dbReference type="Pfam" id="PF06441"/>
    </source>
</evidence>
<dbReference type="Pfam" id="PF06441">
    <property type="entry name" value="EHN"/>
    <property type="match status" value="1"/>
</dbReference>
<evidence type="ECO:0000313" key="6">
    <source>
        <dbReference type="Proteomes" id="UP001564626"/>
    </source>
</evidence>
<dbReference type="RefSeq" id="WP_345360363.1">
    <property type="nucleotide sequence ID" value="NZ_BAABII010000004.1"/>
</dbReference>
<dbReference type="SUPFAM" id="SSF53474">
    <property type="entry name" value="alpha/beta-Hydrolases"/>
    <property type="match status" value="1"/>
</dbReference>
<comment type="similarity">
    <text evidence="1">Belongs to the peptidase S33 family.</text>
</comment>
<evidence type="ECO:0000256" key="1">
    <source>
        <dbReference type="ARBA" id="ARBA00010088"/>
    </source>
</evidence>
<evidence type="ECO:0000256" key="3">
    <source>
        <dbReference type="ARBA" id="ARBA00022801"/>
    </source>
</evidence>
<dbReference type="GO" id="GO:0016787">
    <property type="term" value="F:hydrolase activity"/>
    <property type="evidence" value="ECO:0007669"/>
    <property type="project" value="UniProtKB-KW"/>
</dbReference>
<dbReference type="Proteomes" id="UP001564626">
    <property type="component" value="Unassembled WGS sequence"/>
</dbReference>
<dbReference type="InterPro" id="IPR010497">
    <property type="entry name" value="Epoxide_hydro_N"/>
</dbReference>
<organism evidence="5 6">
    <name type="scientific">Saccharopolyspora cebuensis</name>
    <dbReference type="NCBI Taxonomy" id="418759"/>
    <lineage>
        <taxon>Bacteria</taxon>
        <taxon>Bacillati</taxon>
        <taxon>Actinomycetota</taxon>
        <taxon>Actinomycetes</taxon>
        <taxon>Pseudonocardiales</taxon>
        <taxon>Pseudonocardiaceae</taxon>
        <taxon>Saccharopolyspora</taxon>
    </lineage>
</organism>
<comment type="caution">
    <text evidence="5">The sequence shown here is derived from an EMBL/GenBank/DDBJ whole genome shotgun (WGS) entry which is preliminary data.</text>
</comment>
<dbReference type="EMBL" id="JBGEHV010000065">
    <property type="protein sequence ID" value="MEY8042792.1"/>
    <property type="molecule type" value="Genomic_DNA"/>
</dbReference>
<dbReference type="InterPro" id="IPR029058">
    <property type="entry name" value="AB_hydrolase_fold"/>
</dbReference>
<feature type="domain" description="Epoxide hydrolase N-terminal" evidence="4">
    <location>
        <begin position="3"/>
        <end position="111"/>
    </location>
</feature>
<dbReference type="PIRSF" id="PIRSF001112">
    <property type="entry name" value="Epoxide_hydrolase"/>
    <property type="match status" value="1"/>
</dbReference>
<keyword evidence="6" id="KW-1185">Reference proteome</keyword>
<dbReference type="InterPro" id="IPR016292">
    <property type="entry name" value="Epoxide_hydrolase"/>
</dbReference>
<gene>
    <name evidence="5" type="ORF">AB8O55_25585</name>
</gene>
<keyword evidence="2" id="KW-0058">Aromatic hydrocarbons catabolism</keyword>
<reference evidence="5 6" key="1">
    <citation type="submission" date="2024-08" db="EMBL/GenBank/DDBJ databases">
        <title>Genome mining of Saccharopolyspora cebuensis PGLac3 from Nigerian medicinal plant.</title>
        <authorList>
            <person name="Ezeobiora C.E."/>
            <person name="Igbokwe N.H."/>
            <person name="Amin D.H."/>
            <person name="Mendie U.E."/>
        </authorList>
    </citation>
    <scope>NUCLEOTIDE SEQUENCE [LARGE SCALE GENOMIC DNA]</scope>
    <source>
        <strain evidence="5 6">PGLac3</strain>
    </source>
</reference>